<reference evidence="1 2" key="1">
    <citation type="submission" date="2017-04" db="EMBL/GenBank/DDBJ databases">
        <title>Compelte genome sequence of WV33.</title>
        <authorList>
            <person name="Lee P.C."/>
        </authorList>
    </citation>
    <scope>NUCLEOTIDE SEQUENCE [LARGE SCALE GENOMIC DNA]</scope>
    <source>
        <strain evidence="1 2">WV33</strain>
    </source>
</reference>
<dbReference type="GO" id="GO:0016747">
    <property type="term" value="F:acyltransferase activity, transferring groups other than amino-acyl groups"/>
    <property type="evidence" value="ECO:0007669"/>
    <property type="project" value="TreeGrafter"/>
</dbReference>
<dbReference type="RefSeq" id="WP_108741641.1">
    <property type="nucleotide sequence ID" value="NZ_CP020918.1"/>
</dbReference>
<dbReference type="EMBL" id="CP020918">
    <property type="protein sequence ID" value="AWG22724.1"/>
    <property type="molecule type" value="Genomic_DNA"/>
</dbReference>
<dbReference type="KEGG" id="ffa:FFWV33_14915"/>
<dbReference type="InterPro" id="IPR029058">
    <property type="entry name" value="AB_hydrolase_fold"/>
</dbReference>
<protein>
    <submittedName>
        <fullName evidence="1">Acetyl esterase</fullName>
    </submittedName>
</protein>
<dbReference type="SUPFAM" id="SSF53474">
    <property type="entry name" value="alpha/beta-Hydrolases"/>
    <property type="match status" value="1"/>
</dbReference>
<evidence type="ECO:0000313" key="2">
    <source>
        <dbReference type="Proteomes" id="UP000244527"/>
    </source>
</evidence>
<evidence type="ECO:0000313" key="1">
    <source>
        <dbReference type="EMBL" id="AWG22724.1"/>
    </source>
</evidence>
<organism evidence="1 2">
    <name type="scientific">Flavobacterium faecale</name>
    <dbReference type="NCBI Taxonomy" id="1355330"/>
    <lineage>
        <taxon>Bacteria</taxon>
        <taxon>Pseudomonadati</taxon>
        <taxon>Bacteroidota</taxon>
        <taxon>Flavobacteriia</taxon>
        <taxon>Flavobacteriales</taxon>
        <taxon>Flavobacteriaceae</taxon>
        <taxon>Flavobacterium</taxon>
    </lineage>
</organism>
<dbReference type="Proteomes" id="UP000244527">
    <property type="component" value="Chromosome"/>
</dbReference>
<dbReference type="Pfam" id="PF00756">
    <property type="entry name" value="Esterase"/>
    <property type="match status" value="1"/>
</dbReference>
<name>A0A2S1LG40_9FLAO</name>
<dbReference type="InterPro" id="IPR000801">
    <property type="entry name" value="Esterase-like"/>
</dbReference>
<gene>
    <name evidence="1" type="ORF">FFWV33_14915</name>
</gene>
<dbReference type="PANTHER" id="PTHR48098:SF1">
    <property type="entry name" value="DIACYLGLYCEROL ACYLTRANSFERASE_MYCOLYLTRANSFERASE AG85A"/>
    <property type="match status" value="1"/>
</dbReference>
<accession>A0A2S1LG40</accession>
<dbReference type="InterPro" id="IPR050583">
    <property type="entry name" value="Mycobacterial_A85_antigen"/>
</dbReference>
<dbReference type="PANTHER" id="PTHR48098">
    <property type="entry name" value="ENTEROCHELIN ESTERASE-RELATED"/>
    <property type="match status" value="1"/>
</dbReference>
<keyword evidence="2" id="KW-1185">Reference proteome</keyword>
<dbReference type="OrthoDB" id="9803578at2"/>
<sequence>MESKFRTTEISNPEFESNNLRFITVKTPNLQGRGDICVFVPPMKDLKNVPIVTLLHGVYGSAWIWAHKAGVHLTALKMMQEGKIKPMVLAMPSDGLWGDGSAYLPHNDKNFESWIVDDVVNAVIENIDCTSSTSDLFISGLSMGGFGALHLGAKYPLRYKAISAHSSITNKNQMPLFVEEDENQYNQVNSSDEDVLETILKNKTELPYLRFDCGKDDLLIEHNRLLHQQLNEANINHTYEEFEGAHEWAYWQEHVQDSLLFFSQFVTL</sequence>
<proteinExistence type="predicted"/>
<dbReference type="Gene3D" id="3.40.50.1820">
    <property type="entry name" value="alpha/beta hydrolase"/>
    <property type="match status" value="1"/>
</dbReference>
<dbReference type="AlphaFoldDB" id="A0A2S1LG40"/>